<dbReference type="AlphaFoldDB" id="A0A381YF58"/>
<feature type="non-terminal residue" evidence="1">
    <location>
        <position position="1"/>
    </location>
</feature>
<sequence>KLELIRQTKLSNFEINQSKVKSRLELEEETEEILKNNRKL</sequence>
<reference evidence="1" key="1">
    <citation type="submission" date="2018-05" db="EMBL/GenBank/DDBJ databases">
        <authorList>
            <person name="Lanie J.A."/>
            <person name="Ng W.-L."/>
            <person name="Kazmierczak K.M."/>
            <person name="Andrzejewski T.M."/>
            <person name="Davidsen T.M."/>
            <person name="Wayne K.J."/>
            <person name="Tettelin H."/>
            <person name="Glass J.I."/>
            <person name="Rusch D."/>
            <person name="Podicherti R."/>
            <person name="Tsui H.-C.T."/>
            <person name="Winkler M.E."/>
        </authorList>
    </citation>
    <scope>NUCLEOTIDE SEQUENCE</scope>
</reference>
<accession>A0A381YF58</accession>
<evidence type="ECO:0000313" key="1">
    <source>
        <dbReference type="EMBL" id="SVA75645.1"/>
    </source>
</evidence>
<organism evidence="1">
    <name type="scientific">marine metagenome</name>
    <dbReference type="NCBI Taxonomy" id="408172"/>
    <lineage>
        <taxon>unclassified sequences</taxon>
        <taxon>metagenomes</taxon>
        <taxon>ecological metagenomes</taxon>
    </lineage>
</organism>
<proteinExistence type="predicted"/>
<protein>
    <submittedName>
        <fullName evidence="1">Uncharacterized protein</fullName>
    </submittedName>
</protein>
<name>A0A381YF58_9ZZZZ</name>
<gene>
    <name evidence="1" type="ORF">METZ01_LOCUS128499</name>
</gene>
<dbReference type="EMBL" id="UINC01018090">
    <property type="protein sequence ID" value="SVA75645.1"/>
    <property type="molecule type" value="Genomic_DNA"/>
</dbReference>